<dbReference type="SUPFAM" id="SSF48726">
    <property type="entry name" value="Immunoglobulin"/>
    <property type="match status" value="6"/>
</dbReference>
<dbReference type="InterPro" id="IPR013098">
    <property type="entry name" value="Ig_I-set"/>
</dbReference>
<dbReference type="InterPro" id="IPR003961">
    <property type="entry name" value="FN3_dom"/>
</dbReference>
<dbReference type="GO" id="GO:0007165">
    <property type="term" value="P:signal transduction"/>
    <property type="evidence" value="ECO:0007669"/>
    <property type="project" value="InterPro"/>
</dbReference>
<evidence type="ECO:0000256" key="5">
    <source>
        <dbReference type="ARBA" id="ARBA00022801"/>
    </source>
</evidence>
<dbReference type="FunFam" id="2.60.40.10:FF:000032">
    <property type="entry name" value="palladin isoform X1"/>
    <property type="match status" value="1"/>
</dbReference>
<dbReference type="FunFam" id="2.60.40.10:FF:000005">
    <property type="entry name" value="Neuronal cell adhesion molecule"/>
    <property type="match status" value="1"/>
</dbReference>
<keyword evidence="4" id="KW-0677">Repeat</keyword>
<comment type="caution">
    <text evidence="14">The sequence shown here is derived from an EMBL/GenBank/DDBJ whole genome shotgun (WGS) entry which is preliminary data.</text>
</comment>
<dbReference type="SUPFAM" id="SSF47769">
    <property type="entry name" value="SAM/Pointed domain"/>
    <property type="match status" value="1"/>
</dbReference>
<keyword evidence="5" id="KW-0378">Hydrolase</keyword>
<feature type="domain" description="Ig-like" evidence="12">
    <location>
        <begin position="745"/>
        <end position="838"/>
    </location>
</feature>
<feature type="domain" description="Ig-like" evidence="12">
    <location>
        <begin position="1041"/>
        <end position="1119"/>
    </location>
</feature>
<dbReference type="GO" id="GO:0098632">
    <property type="term" value="F:cell-cell adhesion mediator activity"/>
    <property type="evidence" value="ECO:0007669"/>
    <property type="project" value="TreeGrafter"/>
</dbReference>
<evidence type="ECO:0000256" key="9">
    <source>
        <dbReference type="ARBA" id="ARBA00023180"/>
    </source>
</evidence>
<dbReference type="GO" id="GO:0005886">
    <property type="term" value="C:plasma membrane"/>
    <property type="evidence" value="ECO:0007669"/>
    <property type="project" value="UniProtKB-SubCell"/>
</dbReference>
<feature type="domain" description="Fibronectin type-III" evidence="13">
    <location>
        <begin position="1772"/>
        <end position="1868"/>
    </location>
</feature>
<dbReference type="Gene3D" id="2.60.40.10">
    <property type="entry name" value="Immunoglobulins"/>
    <property type="match status" value="10"/>
</dbReference>
<feature type="domain" description="Ig-like" evidence="12">
    <location>
        <begin position="950"/>
        <end position="1036"/>
    </location>
</feature>
<keyword evidence="7" id="KW-0472">Membrane</keyword>
<evidence type="ECO:0000256" key="6">
    <source>
        <dbReference type="ARBA" id="ARBA00023027"/>
    </source>
</evidence>
<dbReference type="CDD" id="cd00063">
    <property type="entry name" value="FN3"/>
    <property type="match status" value="2"/>
</dbReference>
<dbReference type="InterPro" id="IPR036179">
    <property type="entry name" value="Ig-like_dom_sf"/>
</dbReference>
<dbReference type="SUPFAM" id="SSF48371">
    <property type="entry name" value="ARM repeat"/>
    <property type="match status" value="1"/>
</dbReference>
<comment type="subcellular location">
    <subcellularLocation>
        <location evidence="1">Cell membrane</location>
    </subcellularLocation>
</comment>
<dbReference type="PANTHER" id="PTHR44170">
    <property type="entry name" value="PROTEIN SIDEKICK"/>
    <property type="match status" value="1"/>
</dbReference>
<evidence type="ECO:0000256" key="3">
    <source>
        <dbReference type="ARBA" id="ARBA00022475"/>
    </source>
</evidence>
<dbReference type="Pfam" id="PF13676">
    <property type="entry name" value="TIR_2"/>
    <property type="match status" value="1"/>
</dbReference>
<dbReference type="Pfam" id="PF13927">
    <property type="entry name" value="Ig_3"/>
    <property type="match status" value="1"/>
</dbReference>
<dbReference type="InterPro" id="IPR003599">
    <property type="entry name" value="Ig_sub"/>
</dbReference>
<dbReference type="InterPro" id="IPR036116">
    <property type="entry name" value="FN3_sf"/>
</dbReference>
<dbReference type="InterPro" id="IPR013783">
    <property type="entry name" value="Ig-like_fold"/>
</dbReference>
<evidence type="ECO:0000256" key="1">
    <source>
        <dbReference type="ARBA" id="ARBA00004236"/>
    </source>
</evidence>
<protein>
    <submittedName>
        <fullName evidence="14">Uncharacterized protein</fullName>
    </submittedName>
</protein>
<keyword evidence="8" id="KW-1015">Disulfide bond</keyword>
<dbReference type="PROSITE" id="PS50853">
    <property type="entry name" value="FN3"/>
    <property type="match status" value="3"/>
</dbReference>
<evidence type="ECO:0000256" key="7">
    <source>
        <dbReference type="ARBA" id="ARBA00023136"/>
    </source>
</evidence>
<evidence type="ECO:0000256" key="2">
    <source>
        <dbReference type="ARBA" id="ARBA00009752"/>
    </source>
</evidence>
<evidence type="ECO:0000259" key="13">
    <source>
        <dbReference type="PROSITE" id="PS50853"/>
    </source>
</evidence>
<dbReference type="SMART" id="SM00060">
    <property type="entry name" value="FN3"/>
    <property type="match status" value="4"/>
</dbReference>
<organism evidence="14 15">
    <name type="scientific">Rotaria sordida</name>
    <dbReference type="NCBI Taxonomy" id="392033"/>
    <lineage>
        <taxon>Eukaryota</taxon>
        <taxon>Metazoa</taxon>
        <taxon>Spiralia</taxon>
        <taxon>Gnathifera</taxon>
        <taxon>Rotifera</taxon>
        <taxon>Eurotatoria</taxon>
        <taxon>Bdelloidea</taxon>
        <taxon>Philodinida</taxon>
        <taxon>Philodinidae</taxon>
        <taxon>Rotaria</taxon>
    </lineage>
</organism>
<dbReference type="InterPro" id="IPR016024">
    <property type="entry name" value="ARM-type_fold"/>
</dbReference>
<dbReference type="Gene3D" id="1.25.10.10">
    <property type="entry name" value="Leucine-rich Repeat Variant"/>
    <property type="match status" value="1"/>
</dbReference>
<evidence type="ECO:0000313" key="14">
    <source>
        <dbReference type="EMBL" id="CAF0868894.1"/>
    </source>
</evidence>
<dbReference type="InterPro" id="IPR007110">
    <property type="entry name" value="Ig-like_dom"/>
</dbReference>
<dbReference type="Gene3D" id="3.40.50.10140">
    <property type="entry name" value="Toll/interleukin-1 receptor homology (TIR) domain"/>
    <property type="match status" value="1"/>
</dbReference>
<accession>A0A813XJ27</accession>
<feature type="domain" description="Ig-like" evidence="12">
    <location>
        <begin position="1227"/>
        <end position="1316"/>
    </location>
</feature>
<dbReference type="SMART" id="SM00408">
    <property type="entry name" value="IGc2"/>
    <property type="match status" value="6"/>
</dbReference>
<dbReference type="Pfam" id="PF07679">
    <property type="entry name" value="I-set"/>
    <property type="match status" value="4"/>
</dbReference>
<gene>
    <name evidence="14" type="ORF">PYM288_LOCUS7941</name>
</gene>
<evidence type="ECO:0000256" key="10">
    <source>
        <dbReference type="ARBA" id="ARBA00023319"/>
    </source>
</evidence>
<feature type="domain" description="Ig-like" evidence="12">
    <location>
        <begin position="1137"/>
        <end position="1222"/>
    </location>
</feature>
<feature type="domain" description="Fibronectin type-III" evidence="13">
    <location>
        <begin position="1671"/>
        <end position="1770"/>
    </location>
</feature>
<dbReference type="InterPro" id="IPR035897">
    <property type="entry name" value="Toll_tir_struct_dom_sf"/>
</dbReference>
<evidence type="ECO:0000313" key="15">
    <source>
        <dbReference type="Proteomes" id="UP000663854"/>
    </source>
</evidence>
<dbReference type="GO" id="GO:0007411">
    <property type="term" value="P:axon guidance"/>
    <property type="evidence" value="ECO:0007669"/>
    <property type="project" value="TreeGrafter"/>
</dbReference>
<dbReference type="Proteomes" id="UP000663854">
    <property type="component" value="Unassembled WGS sequence"/>
</dbReference>
<evidence type="ECO:0000256" key="4">
    <source>
        <dbReference type="ARBA" id="ARBA00022737"/>
    </source>
</evidence>
<reference evidence="14" key="1">
    <citation type="submission" date="2021-02" db="EMBL/GenBank/DDBJ databases">
        <authorList>
            <person name="Nowell W R."/>
        </authorList>
    </citation>
    <scope>NUCLEOTIDE SEQUENCE</scope>
</reference>
<dbReference type="Gene3D" id="1.10.150.50">
    <property type="entry name" value="Transcription Factor, Ets-1"/>
    <property type="match status" value="1"/>
</dbReference>
<sequence>MSKSQSSTNNDSSTSLLPLSSQENGVTITPNDEKLKLKGSYTRQSPHTNPLAQVVVCKRLAKMPMLFLAKRRQMRKIELENAAEPYTDDNAGLMAASSILQGTFAFEREAKTFEEYTQQLEEALTILRTMKREEYESQTALIVLRFLENLIHQPKEWISGAKLKLSEMKFPETAMTLMNSYKEKGYLVRRIVFLHSILLYNSMSNFTDHEFDKEGLIRKQAADAGFIEFACEILNDSSYLESLTKCYIIDSPEQTTMNIDFNNYQKILYICDSALTILYNMANLPELKIHFRECNATNIIAEYTKLSSDTILIQFPETDVNQDCITSIKELQDVISAIRVTSCLLLPLIMNEDEDNILAANTSDVLPLLSEMIRKYNGHEQRFYGFSFIELVDGLSKLMVRGRTHKYIDKNLVNILLNILENTNQEDNLLECVSNAILNASFDEKVQILLDTDHVIDIITSARNNSPSQLVQKNCEAILWTLNRIPHRRVSTISKGYGLDGHIMISYNRSVTAMCLKMRDRLKALHYNVWLDVDNINGGVLESMAEAVENSSIILICMNEQYKQSYYCRLEAEYATELRKPCIPCLMQPRFRPYGWLGIIKGAKIHVDFATLPFEEAFSILIREIETIKQDDRQVGNNEDNIKDHPPHGTRYSTIDTINTITESKQNKPVKSTSQSQHITTSWDTTAVQQWLEQIGLSDLKRAFMNIDGKLLWQLYQMKQLASDSYYKFLDKYIDRLHIALSMPPTILKEPDSDIIFDPRINLELICLAKGDPTLVYTWTKNGLLYTVDTQNNNVIMANDSGTLIFTQPQSIDQGWYQCNATNIWGTAVSRRVHVRLAELGAFPIYDRAQIIQVRRGDSLKIPCKPPIGVPDPEIYWTDNANVGDQFGFRVANPRIQQDYDGNLYFLNVKDEDEQKQFICNAFSRKLNVIRRGTLTKLQVIQSDPIDRKPTKLWSSDAYKVFLKGKNLSLKCIFDGLPTPDVIWRKINGRIPERRSSIILEKQELIINDLQYEDEGVYECRGHNELGYDTFSINVQIEADPYWIEKPKDIHVTEGETVDVTCHTEAKPTLKVTQWLINGIPLQDISVPYNPRRVIMKNRLVIQNITKSDTAVYQCNVSNIHGYIFGNFFINVISEKPKIQRGPDTLYRVVEGQSVILPCETNGVPTPKVYWHKRNRIITGVRYSISKDGSLTIQDVSSLDNGIYICNATNKFGSDIRNTTLNIKQKTRIQTRPNNQQIRRGSQAIFRCTAIADNSLTYDINWYKDGKLLTYTGRFIKDITDQNTLKIVDVQFDDAGSYVCRASTELDFDDASATLIVQDRPNRPKITKIICNGSNDQPFAIVQWQGTGDNNARIIYYELQYNTSFQTKDWISVPIEQRKESFNEVTSPEGSINLESKTAIFNTTNIPSNQNDLRVSLSCWANYTFRIIAYNRVGASDASPISESMCTTKTCRPKTNPIGVKASTTQSVPLLIEWDNMPAIKRGSPTFWYEVGWRQFPLGTDPGPFSMQIIYPPQHQFPIPNSIMNMRYQYYVKAVNQQLGEINSTGAIEPPVYNIAFAGDSAPTYVPRNFRVLQMLDSTTVQFAWDPPLSSDEINIRGVLKAYQIEIFRLDDPVKSRLVISDILPNQTWTTVFNAPPNADVGAHIRIETERYFGPTSPVIQFPTREGRPGPVTNLRGVPYTSNGIFLLWDPPDETNGVIIGYQIDYKPIESIASQPGIDQPSILLRDDTRRNYLLSSLNPDTKYRVQVRARTSVGPSISPAIIELTTNLSLAPSKPTFTVTHRGQTFFNISFDPTIMTVPGSLYFVQYKENDKDDQANFKTSYTVSNDRTIFVNGLEAGKIYTTILVASDGIQAETKSDPQMVSTLNKGTFLYLYFFFLLKKNFS</sequence>
<name>A0A813XJ27_9BILA</name>
<feature type="region of interest" description="Disordered" evidence="11">
    <location>
        <begin position="1"/>
        <end position="32"/>
    </location>
</feature>
<dbReference type="GO" id="GO:0007420">
    <property type="term" value="P:brain development"/>
    <property type="evidence" value="ECO:0007669"/>
    <property type="project" value="TreeGrafter"/>
</dbReference>
<feature type="domain" description="Fibronectin type-III" evidence="13">
    <location>
        <begin position="1566"/>
        <end position="1667"/>
    </location>
</feature>
<keyword evidence="10" id="KW-0393">Immunoglobulin domain</keyword>
<keyword evidence="6" id="KW-0520">NAD</keyword>
<dbReference type="PROSITE" id="PS50835">
    <property type="entry name" value="IG_LIKE"/>
    <property type="match status" value="6"/>
</dbReference>
<dbReference type="EMBL" id="CAJNOH010000101">
    <property type="protein sequence ID" value="CAF0868894.1"/>
    <property type="molecule type" value="Genomic_DNA"/>
</dbReference>
<evidence type="ECO:0000259" key="12">
    <source>
        <dbReference type="PROSITE" id="PS50835"/>
    </source>
</evidence>
<dbReference type="Pfam" id="PF00041">
    <property type="entry name" value="fn3"/>
    <property type="match status" value="1"/>
</dbReference>
<proteinExistence type="inferred from homology"/>
<dbReference type="InterPro" id="IPR011989">
    <property type="entry name" value="ARM-like"/>
</dbReference>
<feature type="compositionally biased region" description="Low complexity" evidence="11">
    <location>
        <begin position="1"/>
        <end position="22"/>
    </location>
</feature>
<feature type="domain" description="Ig-like" evidence="12">
    <location>
        <begin position="844"/>
        <end position="936"/>
    </location>
</feature>
<keyword evidence="3" id="KW-1003">Cell membrane</keyword>
<dbReference type="PANTHER" id="PTHR44170:SF6">
    <property type="entry name" value="CONTACTIN"/>
    <property type="match status" value="1"/>
</dbReference>
<dbReference type="SUPFAM" id="SSF49265">
    <property type="entry name" value="Fibronectin type III"/>
    <property type="match status" value="3"/>
</dbReference>
<dbReference type="InterPro" id="IPR000157">
    <property type="entry name" value="TIR_dom"/>
</dbReference>
<keyword evidence="9" id="KW-0325">Glycoprotein</keyword>
<dbReference type="SMART" id="SM00409">
    <property type="entry name" value="IG"/>
    <property type="match status" value="6"/>
</dbReference>
<evidence type="ECO:0000256" key="8">
    <source>
        <dbReference type="ARBA" id="ARBA00023157"/>
    </source>
</evidence>
<evidence type="ECO:0000256" key="11">
    <source>
        <dbReference type="SAM" id="MobiDB-lite"/>
    </source>
</evidence>
<dbReference type="SUPFAM" id="SSF52200">
    <property type="entry name" value="Toll/Interleukin receptor TIR domain"/>
    <property type="match status" value="1"/>
</dbReference>
<dbReference type="InterPro" id="IPR013761">
    <property type="entry name" value="SAM/pointed_sf"/>
</dbReference>
<dbReference type="InterPro" id="IPR003598">
    <property type="entry name" value="Ig_sub2"/>
</dbReference>
<comment type="similarity">
    <text evidence="2">Belongs to the interleukin-1 receptor family.</text>
</comment>
<dbReference type="GO" id="GO:0016787">
    <property type="term" value="F:hydrolase activity"/>
    <property type="evidence" value="ECO:0007669"/>
    <property type="project" value="UniProtKB-KW"/>
</dbReference>
<dbReference type="GO" id="GO:0030424">
    <property type="term" value="C:axon"/>
    <property type="evidence" value="ECO:0007669"/>
    <property type="project" value="TreeGrafter"/>
</dbReference>